<feature type="signal peptide" evidence="1">
    <location>
        <begin position="1"/>
        <end position="24"/>
    </location>
</feature>
<name>A0ABT9H8Q1_9SPHN</name>
<dbReference type="PROSITE" id="PS51257">
    <property type="entry name" value="PROKAR_LIPOPROTEIN"/>
    <property type="match status" value="1"/>
</dbReference>
<organism evidence="2 3">
    <name type="scientific">Qipengyuania benthica</name>
    <dbReference type="NCBI Taxonomy" id="3067651"/>
    <lineage>
        <taxon>Bacteria</taxon>
        <taxon>Pseudomonadati</taxon>
        <taxon>Pseudomonadota</taxon>
        <taxon>Alphaproteobacteria</taxon>
        <taxon>Sphingomonadales</taxon>
        <taxon>Erythrobacteraceae</taxon>
        <taxon>Qipengyuania</taxon>
    </lineage>
</organism>
<keyword evidence="1" id="KW-0732">Signal</keyword>
<protein>
    <submittedName>
        <fullName evidence="2">Uncharacterized protein</fullName>
    </submittedName>
</protein>
<evidence type="ECO:0000256" key="1">
    <source>
        <dbReference type="SAM" id="SignalP"/>
    </source>
</evidence>
<dbReference type="RefSeq" id="WP_305929818.1">
    <property type="nucleotide sequence ID" value="NZ_JAVAIL010000002.1"/>
</dbReference>
<dbReference type="Proteomes" id="UP001235664">
    <property type="component" value="Unassembled WGS sequence"/>
</dbReference>
<keyword evidence="3" id="KW-1185">Reference proteome</keyword>
<gene>
    <name evidence="2" type="ORF">Q9K01_08715</name>
</gene>
<feature type="chain" id="PRO_5045134142" evidence="1">
    <location>
        <begin position="25"/>
        <end position="221"/>
    </location>
</feature>
<dbReference type="EMBL" id="JAVAIL010000002">
    <property type="protein sequence ID" value="MDP4539701.1"/>
    <property type="molecule type" value="Genomic_DNA"/>
</dbReference>
<evidence type="ECO:0000313" key="2">
    <source>
        <dbReference type="EMBL" id="MDP4539701.1"/>
    </source>
</evidence>
<proteinExistence type="predicted"/>
<sequence length="221" mass="23528">MTRPISLSPLLASMLALGSFGCSAAPEEDQSLAAVASAETRERRGLEEAMATAPDDCLLMVWSNQQERDIEFDRAHDLVDGGAISCATGTSPSQFQAAIEALRAAARSGDSRRVLAEVGIPLLYIDRAGQSVELDEARAAALADEVFDAELMRTLERLDLADMTVVPERGGFFELGSLWLVVDQEGGRPRLVTVNRQALAEAADAARSAAQDREGELVPGG</sequence>
<comment type="caution">
    <text evidence="2">The sequence shown here is derived from an EMBL/GenBank/DDBJ whole genome shotgun (WGS) entry which is preliminary data.</text>
</comment>
<reference evidence="2 3" key="1">
    <citation type="submission" date="2023-08" db="EMBL/GenBank/DDBJ databases">
        <title>genomic of DY56.</title>
        <authorList>
            <person name="Wang Y."/>
        </authorList>
    </citation>
    <scope>NUCLEOTIDE SEQUENCE [LARGE SCALE GENOMIC DNA]</scope>
    <source>
        <strain evidence="2 3">DY56-A-20</strain>
    </source>
</reference>
<evidence type="ECO:0000313" key="3">
    <source>
        <dbReference type="Proteomes" id="UP001235664"/>
    </source>
</evidence>
<accession>A0ABT9H8Q1</accession>